<feature type="compositionally biased region" description="Polar residues" evidence="1">
    <location>
        <begin position="168"/>
        <end position="188"/>
    </location>
</feature>
<dbReference type="AlphaFoldDB" id="A0A2A5RK96"/>
<dbReference type="STRING" id="1291764.GCA_001311235_02313"/>
<sequence>MGFVLVISLGLFIVTQNSQITHAQTAAFNQVNSAMINAMNVGNTKLALHDEQITTDTLSKIMTENGKNSTSFGTMINLMKQNDEELSAMMSSQANLSAMSNAMHQRKLRNATRDFRNATNSMYILMKNKNLKHSKWFKQMSALMNKNEQNLTSMMAFEHMMTKITPSTNQKTNLKMPSSMMTQGTSLSMMGGER</sequence>
<feature type="region of interest" description="Disordered" evidence="1">
    <location>
        <begin position="168"/>
        <end position="194"/>
    </location>
</feature>
<evidence type="ECO:0000256" key="1">
    <source>
        <dbReference type="SAM" id="MobiDB-lite"/>
    </source>
</evidence>
<organism evidence="2 3">
    <name type="scientific">Lactococcus fujiensis JCM 16395</name>
    <dbReference type="NCBI Taxonomy" id="1291764"/>
    <lineage>
        <taxon>Bacteria</taxon>
        <taxon>Bacillati</taxon>
        <taxon>Bacillota</taxon>
        <taxon>Bacilli</taxon>
        <taxon>Lactobacillales</taxon>
        <taxon>Streptococcaceae</taxon>
        <taxon>Lactococcus</taxon>
    </lineage>
</organism>
<reference evidence="2 3" key="1">
    <citation type="submission" date="2014-12" db="EMBL/GenBank/DDBJ databases">
        <title>Draft genome sequences of 10 type strains of Lactococcus.</title>
        <authorList>
            <person name="Sun Z."/>
            <person name="Zhong Z."/>
            <person name="Liu W."/>
            <person name="Zhang W."/>
            <person name="Zhang H."/>
        </authorList>
    </citation>
    <scope>NUCLEOTIDE SEQUENCE [LARGE SCALE GENOMIC DNA]</scope>
    <source>
        <strain evidence="2 3">JCM 16395</strain>
    </source>
</reference>
<protein>
    <submittedName>
        <fullName evidence="2">Uncharacterized protein</fullName>
    </submittedName>
</protein>
<dbReference type="Proteomes" id="UP000218181">
    <property type="component" value="Unassembled WGS sequence"/>
</dbReference>
<comment type="caution">
    <text evidence="2">The sequence shown here is derived from an EMBL/GenBank/DDBJ whole genome shotgun (WGS) entry which is preliminary data.</text>
</comment>
<evidence type="ECO:0000313" key="2">
    <source>
        <dbReference type="EMBL" id="PCR99589.1"/>
    </source>
</evidence>
<proteinExistence type="predicted"/>
<accession>A0A2A5RK96</accession>
<dbReference type="EMBL" id="JXJU01000007">
    <property type="protein sequence ID" value="PCR99589.1"/>
    <property type="molecule type" value="Genomic_DNA"/>
</dbReference>
<name>A0A2A5RK96_9LACT</name>
<keyword evidence="3" id="KW-1185">Reference proteome</keyword>
<evidence type="ECO:0000313" key="3">
    <source>
        <dbReference type="Proteomes" id="UP000218181"/>
    </source>
</evidence>
<gene>
    <name evidence="2" type="ORF">RT41_GL001702</name>
</gene>